<gene>
    <name evidence="6" type="ORF">Zmor_022337</name>
</gene>
<dbReference type="SUPFAM" id="SSF56574">
    <property type="entry name" value="Serpins"/>
    <property type="match status" value="1"/>
</dbReference>
<reference evidence="6" key="1">
    <citation type="journal article" date="2023" name="G3 (Bethesda)">
        <title>Whole genome assemblies of Zophobas morio and Tenebrio molitor.</title>
        <authorList>
            <person name="Kaur S."/>
            <person name="Stinson S.A."/>
            <person name="diCenzo G.C."/>
        </authorList>
    </citation>
    <scope>NUCLEOTIDE SEQUENCE</scope>
    <source>
        <strain evidence="6">QUZm001</strain>
    </source>
</reference>
<accession>A0AA38M6M9</accession>
<dbReference type="GO" id="GO:0005615">
    <property type="term" value="C:extracellular space"/>
    <property type="evidence" value="ECO:0007669"/>
    <property type="project" value="InterPro"/>
</dbReference>
<dbReference type="InterPro" id="IPR000215">
    <property type="entry name" value="Serpin_fam"/>
</dbReference>
<evidence type="ECO:0000256" key="4">
    <source>
        <dbReference type="RuleBase" id="RU000411"/>
    </source>
</evidence>
<evidence type="ECO:0000313" key="6">
    <source>
        <dbReference type="EMBL" id="KAJ3644617.1"/>
    </source>
</evidence>
<evidence type="ECO:0000313" key="7">
    <source>
        <dbReference type="Proteomes" id="UP001168821"/>
    </source>
</evidence>
<dbReference type="GO" id="GO:0004867">
    <property type="term" value="F:serine-type endopeptidase inhibitor activity"/>
    <property type="evidence" value="ECO:0007669"/>
    <property type="project" value="UniProtKB-KW"/>
</dbReference>
<dbReference type="Pfam" id="PF00079">
    <property type="entry name" value="Serpin"/>
    <property type="match status" value="1"/>
</dbReference>
<dbReference type="InterPro" id="IPR036186">
    <property type="entry name" value="Serpin_sf"/>
</dbReference>
<dbReference type="InterPro" id="IPR042185">
    <property type="entry name" value="Serpin_sf_2"/>
</dbReference>
<evidence type="ECO:0000256" key="2">
    <source>
        <dbReference type="ARBA" id="ARBA00022690"/>
    </source>
</evidence>
<dbReference type="PROSITE" id="PS00284">
    <property type="entry name" value="SERPIN"/>
    <property type="match status" value="1"/>
</dbReference>
<proteinExistence type="inferred from homology"/>
<keyword evidence="2" id="KW-0646">Protease inhibitor</keyword>
<evidence type="ECO:0000256" key="3">
    <source>
        <dbReference type="ARBA" id="ARBA00022900"/>
    </source>
</evidence>
<dbReference type="PANTHER" id="PTHR11461:SF211">
    <property type="entry name" value="GH10112P-RELATED"/>
    <property type="match status" value="1"/>
</dbReference>
<dbReference type="Gene3D" id="3.30.497.10">
    <property type="entry name" value="Antithrombin, subunit I, domain 2"/>
    <property type="match status" value="1"/>
</dbReference>
<keyword evidence="3" id="KW-0722">Serine protease inhibitor</keyword>
<evidence type="ECO:0000259" key="5">
    <source>
        <dbReference type="SMART" id="SM00093"/>
    </source>
</evidence>
<organism evidence="6 7">
    <name type="scientific">Zophobas morio</name>
    <dbReference type="NCBI Taxonomy" id="2755281"/>
    <lineage>
        <taxon>Eukaryota</taxon>
        <taxon>Metazoa</taxon>
        <taxon>Ecdysozoa</taxon>
        <taxon>Arthropoda</taxon>
        <taxon>Hexapoda</taxon>
        <taxon>Insecta</taxon>
        <taxon>Pterygota</taxon>
        <taxon>Neoptera</taxon>
        <taxon>Endopterygota</taxon>
        <taxon>Coleoptera</taxon>
        <taxon>Polyphaga</taxon>
        <taxon>Cucujiformia</taxon>
        <taxon>Tenebrionidae</taxon>
        <taxon>Zophobas</taxon>
    </lineage>
</organism>
<dbReference type="PANTHER" id="PTHR11461">
    <property type="entry name" value="SERINE PROTEASE INHIBITOR, SERPIN"/>
    <property type="match status" value="1"/>
</dbReference>
<dbReference type="InterPro" id="IPR042178">
    <property type="entry name" value="Serpin_sf_1"/>
</dbReference>
<protein>
    <recommendedName>
        <fullName evidence="5">Serpin domain-containing protein</fullName>
    </recommendedName>
</protein>
<dbReference type="SMART" id="SM00093">
    <property type="entry name" value="SERPIN"/>
    <property type="match status" value="1"/>
</dbReference>
<dbReference type="InterPro" id="IPR023796">
    <property type="entry name" value="Serpin_dom"/>
</dbReference>
<comment type="caution">
    <text evidence="6">The sequence shown here is derived from an EMBL/GenBank/DDBJ whole genome shotgun (WGS) entry which is preliminary data.</text>
</comment>
<dbReference type="EMBL" id="JALNTZ010000007">
    <property type="protein sequence ID" value="KAJ3644617.1"/>
    <property type="molecule type" value="Genomic_DNA"/>
</dbReference>
<keyword evidence="7" id="KW-1185">Reference proteome</keyword>
<dbReference type="InterPro" id="IPR023795">
    <property type="entry name" value="Serpin_CS"/>
</dbReference>
<dbReference type="Proteomes" id="UP001168821">
    <property type="component" value="Unassembled WGS sequence"/>
</dbReference>
<dbReference type="AlphaFoldDB" id="A0AA38M6M9"/>
<evidence type="ECO:0000256" key="1">
    <source>
        <dbReference type="ARBA" id="ARBA00009500"/>
    </source>
</evidence>
<comment type="similarity">
    <text evidence="1 4">Belongs to the serpin family.</text>
</comment>
<dbReference type="Gene3D" id="2.30.39.10">
    <property type="entry name" value="Alpha-1-antitrypsin, domain 1"/>
    <property type="match status" value="1"/>
</dbReference>
<sequence length="384" mass="43874">MLPRSRASSSAMNRELIESNRHFTSGLYQKLLKNEKNNFALSIFSTQLVLALTLAGAKEDTATELRTVLHFAEESDPSVFFSQYIKSWKSSNTCRLFAANKIYVTKKFVISEDFKKTAARDYKVDTESLSFEQNQKAASIINAFVEKQTKGKMSGTIAPDDLSKDTSVVLVNVSHFRARWLNEFQRASTRMLEFYANGKNEVLVYMMHQVNNFNYHESRNLKAQFIELPFKDRDVVLVVVLPKERMGLEFLDQKQEVFRRPAFVEQSVHVVLPKFKIENARDLVTVLQEMQIRKVFSDEANLTGIGGRRNGDLKVDKVVQKVCFEFDEEGVEASTMETTGKAEERSLHTSVPVEFIADHPFIFYIKIKDIICFAGRITDPSPSS</sequence>
<name>A0AA38M6M9_9CUCU</name>
<feature type="domain" description="Serpin" evidence="5">
    <location>
        <begin position="25"/>
        <end position="380"/>
    </location>
</feature>